<feature type="region of interest" description="Disordered" evidence="1">
    <location>
        <begin position="1"/>
        <end position="22"/>
    </location>
</feature>
<keyword evidence="3" id="KW-1185">Reference proteome</keyword>
<evidence type="ECO:0000256" key="1">
    <source>
        <dbReference type="SAM" id="MobiDB-lite"/>
    </source>
</evidence>
<dbReference type="AlphaFoldDB" id="A0A673TMS8"/>
<proteinExistence type="predicted"/>
<protein>
    <submittedName>
        <fullName evidence="2">Uncharacterized protein</fullName>
    </submittedName>
</protein>
<reference evidence="2 3" key="1">
    <citation type="submission" date="2019-05" db="EMBL/GenBank/DDBJ databases">
        <title>A Chromosome-scale Meerkat (S. suricatta) Genome Assembly.</title>
        <authorList>
            <person name="Dudchenko O."/>
            <person name="Lieberman Aiden E."/>
            <person name="Tung J."/>
            <person name="Barreiro L.B."/>
            <person name="Clutton-Brock T.H."/>
        </authorList>
    </citation>
    <scope>NUCLEOTIDE SEQUENCE [LARGE SCALE GENOMIC DNA]</scope>
</reference>
<evidence type="ECO:0000313" key="3">
    <source>
        <dbReference type="Proteomes" id="UP000472268"/>
    </source>
</evidence>
<accession>A0A673TMS8</accession>
<organism evidence="2 3">
    <name type="scientific">Suricata suricatta</name>
    <name type="common">Meerkat</name>
    <dbReference type="NCBI Taxonomy" id="37032"/>
    <lineage>
        <taxon>Eukaryota</taxon>
        <taxon>Metazoa</taxon>
        <taxon>Chordata</taxon>
        <taxon>Craniata</taxon>
        <taxon>Vertebrata</taxon>
        <taxon>Euteleostomi</taxon>
        <taxon>Mammalia</taxon>
        <taxon>Eutheria</taxon>
        <taxon>Laurasiatheria</taxon>
        <taxon>Carnivora</taxon>
        <taxon>Feliformia</taxon>
        <taxon>Herpestidae</taxon>
        <taxon>Suricata</taxon>
    </lineage>
</organism>
<dbReference type="Ensembl" id="ENSSSUT00005016710.1">
    <property type="protein sequence ID" value="ENSSSUP00005014627.1"/>
    <property type="gene ID" value="ENSSSUG00005009392.1"/>
</dbReference>
<evidence type="ECO:0000313" key="2">
    <source>
        <dbReference type="Ensembl" id="ENSSSUP00005014627.1"/>
    </source>
</evidence>
<dbReference type="Proteomes" id="UP000472268">
    <property type="component" value="Chromosome 9"/>
</dbReference>
<sequence>MRQDLTATPWPPGSVSEPSRSRDHKEQALLSCYSCCLTSLLCSRHLSLLAWVPTSLILGVRDPASGPRHPQGPPCHTVTALLRDQDKVLLLAPVFSHGTHPGKFRHPPGCAMLPLRPGEGLPAGSTWAGSAVFGS</sequence>
<reference evidence="2" key="2">
    <citation type="submission" date="2025-08" db="UniProtKB">
        <authorList>
            <consortium name="Ensembl"/>
        </authorList>
    </citation>
    <scope>IDENTIFICATION</scope>
</reference>
<name>A0A673TMS8_SURSU</name>
<reference evidence="2" key="3">
    <citation type="submission" date="2025-09" db="UniProtKB">
        <authorList>
            <consortium name="Ensembl"/>
        </authorList>
    </citation>
    <scope>IDENTIFICATION</scope>
</reference>